<dbReference type="SMART" id="SM00093">
    <property type="entry name" value="SERPIN"/>
    <property type="match status" value="1"/>
</dbReference>
<organism evidence="4 5">
    <name type="scientific">Rhodoplanes roseus</name>
    <dbReference type="NCBI Taxonomy" id="29409"/>
    <lineage>
        <taxon>Bacteria</taxon>
        <taxon>Pseudomonadati</taxon>
        <taxon>Pseudomonadota</taxon>
        <taxon>Alphaproteobacteria</taxon>
        <taxon>Hyphomicrobiales</taxon>
        <taxon>Nitrobacteraceae</taxon>
        <taxon>Rhodoplanes</taxon>
    </lineage>
</organism>
<dbReference type="Gene3D" id="2.30.39.10">
    <property type="entry name" value="Alpha-1-antitrypsin, domain 1"/>
    <property type="match status" value="1"/>
</dbReference>
<dbReference type="InterPro" id="IPR042185">
    <property type="entry name" value="Serpin_sf_2"/>
</dbReference>
<name>A0A327KD18_9BRAD</name>
<evidence type="ECO:0000256" key="2">
    <source>
        <dbReference type="SAM" id="MobiDB-lite"/>
    </source>
</evidence>
<dbReference type="InterPro" id="IPR023796">
    <property type="entry name" value="Serpin_dom"/>
</dbReference>
<reference evidence="4 5" key="1">
    <citation type="submission" date="2017-07" db="EMBL/GenBank/DDBJ databases">
        <title>Draft Genome Sequences of Select Purple Nonsulfur Bacteria.</title>
        <authorList>
            <person name="Lasarre B."/>
            <person name="Mckinlay J.B."/>
        </authorList>
    </citation>
    <scope>NUCLEOTIDE SEQUENCE [LARGE SCALE GENOMIC DNA]</scope>
    <source>
        <strain evidence="4 5">DSM 5909</strain>
    </source>
</reference>
<dbReference type="InterPro" id="IPR036186">
    <property type="entry name" value="Serpin_sf"/>
</dbReference>
<dbReference type="InterPro" id="IPR042178">
    <property type="entry name" value="Serpin_sf_1"/>
</dbReference>
<feature type="compositionally biased region" description="Basic and acidic residues" evidence="2">
    <location>
        <begin position="124"/>
        <end position="135"/>
    </location>
</feature>
<feature type="non-terminal residue" evidence="4">
    <location>
        <position position="459"/>
    </location>
</feature>
<dbReference type="Pfam" id="PF00079">
    <property type="entry name" value="Serpin"/>
    <property type="match status" value="1"/>
</dbReference>
<feature type="non-terminal residue" evidence="4">
    <location>
        <position position="1"/>
    </location>
</feature>
<dbReference type="GO" id="GO:0005615">
    <property type="term" value="C:extracellular space"/>
    <property type="evidence" value="ECO:0007669"/>
    <property type="project" value="InterPro"/>
</dbReference>
<proteinExistence type="inferred from homology"/>
<dbReference type="Proteomes" id="UP000249130">
    <property type="component" value="Unassembled WGS sequence"/>
</dbReference>
<sequence>PADRSDGKPAGVRKPKSTERPPGAPATQKQRSDKPAAPPTGSAVIAIDPAGMLAAQSRLAVRLVAGLQTEKPDAANLVVSPASLAMVMTLIDLGADARMKAALARTLAFVGDVPAAKPGPRAAENQKGRKGDRGRTAAASPPAPDLAGLRTIVSTLQSDKDLAEALSVANAIWIDPAAKPKDATLAAVTAAGGEVFREPLGTPAALAAINGWVREKTRGMIPAMLDRVPADPGLVAIDALYFKDRWRTAFAASRTRPAPFTRLDGSAVDVPMMAGTIEAAPMRSDDDVVAVELAYTNPRFALVLLTSKDKPRRAADFGAALRWLDGRDFAPAAVDLSLPRIKLEERAELLPVLDALGLKEARMSPTALEGFGPGQRIADVIQKTVLTIDEAGTEAAAATAVVTVRSAIRTQNVRVAFDRPFWFALRDRDTGMVLLAGYVGDPGRAMATAAAAPEPPPAA</sequence>
<dbReference type="PANTHER" id="PTHR11461:SF211">
    <property type="entry name" value="GH10112P-RELATED"/>
    <property type="match status" value="1"/>
</dbReference>
<dbReference type="OrthoDB" id="9764871at2"/>
<feature type="domain" description="Serpin" evidence="3">
    <location>
        <begin position="61"/>
        <end position="442"/>
    </location>
</feature>
<accession>A0A327KD18</accession>
<keyword evidence="5" id="KW-1185">Reference proteome</keyword>
<dbReference type="RefSeq" id="WP_111423590.1">
    <property type="nucleotide sequence ID" value="NZ_NPEX01000563.1"/>
</dbReference>
<comment type="caution">
    <text evidence="4">The sequence shown here is derived from an EMBL/GenBank/DDBJ whole genome shotgun (WGS) entry which is preliminary data.</text>
</comment>
<dbReference type="AlphaFoldDB" id="A0A327KD18"/>
<dbReference type="SUPFAM" id="SSF56574">
    <property type="entry name" value="Serpins"/>
    <property type="match status" value="1"/>
</dbReference>
<dbReference type="PANTHER" id="PTHR11461">
    <property type="entry name" value="SERINE PROTEASE INHIBITOR, SERPIN"/>
    <property type="match status" value="1"/>
</dbReference>
<dbReference type="GO" id="GO:0004867">
    <property type="term" value="F:serine-type endopeptidase inhibitor activity"/>
    <property type="evidence" value="ECO:0007669"/>
    <property type="project" value="InterPro"/>
</dbReference>
<evidence type="ECO:0000256" key="1">
    <source>
        <dbReference type="RuleBase" id="RU000411"/>
    </source>
</evidence>
<comment type="similarity">
    <text evidence="1">Belongs to the serpin family.</text>
</comment>
<evidence type="ECO:0000313" key="5">
    <source>
        <dbReference type="Proteomes" id="UP000249130"/>
    </source>
</evidence>
<evidence type="ECO:0000259" key="3">
    <source>
        <dbReference type="SMART" id="SM00093"/>
    </source>
</evidence>
<evidence type="ECO:0000313" key="4">
    <source>
        <dbReference type="EMBL" id="RAI35212.1"/>
    </source>
</evidence>
<dbReference type="Gene3D" id="3.30.497.10">
    <property type="entry name" value="Antithrombin, subunit I, domain 2"/>
    <property type="match status" value="1"/>
</dbReference>
<feature type="region of interest" description="Disordered" evidence="2">
    <location>
        <begin position="114"/>
        <end position="145"/>
    </location>
</feature>
<dbReference type="InterPro" id="IPR000215">
    <property type="entry name" value="Serpin_fam"/>
</dbReference>
<protein>
    <recommendedName>
        <fullName evidence="3">Serpin domain-containing protein</fullName>
    </recommendedName>
</protein>
<feature type="region of interest" description="Disordered" evidence="2">
    <location>
        <begin position="1"/>
        <end position="43"/>
    </location>
</feature>
<dbReference type="EMBL" id="NPEX01000563">
    <property type="protein sequence ID" value="RAI35212.1"/>
    <property type="molecule type" value="Genomic_DNA"/>
</dbReference>
<gene>
    <name evidence="4" type="ORF">CH341_31010</name>
</gene>